<gene>
    <name evidence="1" type="ORF">NBO_62g0014</name>
</gene>
<dbReference type="VEuPathDB" id="MicrosporidiaDB:NBO_62g0014"/>
<sequence length="242" mass="28674">MYSIKSRASVNTVSASFYRYLLDLFRRYESFSDVPNSSILITRDFLDYKKCLLKYYFNDKRVGFKETLDSLNERLSQINKKEDISDQLNSFINDRRTNLLRKNDCFAGFESLRSKCSNVEFELTSLLIDTLTLLKSYTEEKSESTSYSSLDNQNIYVVIKEVKVFEMPDTIRRKKGSKLQLEIDSNENLDSFIGKDIWFLKNRLYISQNFCNNCCEWNWFLEVFNAKEKTKKMLLELFTPII</sequence>
<dbReference type="EMBL" id="KB908970">
    <property type="protein sequence ID" value="EOB13724.1"/>
    <property type="molecule type" value="Genomic_DNA"/>
</dbReference>
<dbReference type="Proteomes" id="UP000016927">
    <property type="component" value="Unassembled WGS sequence"/>
</dbReference>
<proteinExistence type="predicted"/>
<name>R0M6U5_NOSB1</name>
<accession>R0M6U5</accession>
<keyword evidence="2" id="KW-1185">Reference proteome</keyword>
<organism evidence="1 2">
    <name type="scientific">Nosema bombycis (strain CQ1 / CVCC 102059)</name>
    <name type="common">Microsporidian parasite</name>
    <name type="synonym">Pebrine of silkworm</name>
    <dbReference type="NCBI Taxonomy" id="578461"/>
    <lineage>
        <taxon>Eukaryota</taxon>
        <taxon>Fungi</taxon>
        <taxon>Fungi incertae sedis</taxon>
        <taxon>Microsporidia</taxon>
        <taxon>Nosematidae</taxon>
        <taxon>Nosema</taxon>
    </lineage>
</organism>
<dbReference type="HOGENOM" id="CLU_1147466_0_0_1"/>
<protein>
    <submittedName>
        <fullName evidence="1">Uncharacterized protein</fullName>
    </submittedName>
</protein>
<evidence type="ECO:0000313" key="1">
    <source>
        <dbReference type="EMBL" id="EOB13724.1"/>
    </source>
</evidence>
<reference evidence="1 2" key="1">
    <citation type="journal article" date="2013" name="BMC Genomics">
        <title>Comparative genomics of parasitic silkworm microsporidia reveal an association between genome expansion and host adaptation.</title>
        <authorList>
            <person name="Pan G."/>
            <person name="Xu J."/>
            <person name="Li T."/>
            <person name="Xia Q."/>
            <person name="Liu S.L."/>
            <person name="Zhang G."/>
            <person name="Li S."/>
            <person name="Li C."/>
            <person name="Liu H."/>
            <person name="Yang L."/>
            <person name="Liu T."/>
            <person name="Zhang X."/>
            <person name="Wu Z."/>
            <person name="Fan W."/>
            <person name="Dang X."/>
            <person name="Xiang H."/>
            <person name="Tao M."/>
            <person name="Li Y."/>
            <person name="Hu J."/>
            <person name="Li Z."/>
            <person name="Lin L."/>
            <person name="Luo J."/>
            <person name="Geng L."/>
            <person name="Wang L."/>
            <person name="Long M."/>
            <person name="Wan Y."/>
            <person name="He N."/>
            <person name="Zhang Z."/>
            <person name="Lu C."/>
            <person name="Keeling P.J."/>
            <person name="Wang J."/>
            <person name="Xiang Z."/>
            <person name="Zhou Z."/>
        </authorList>
    </citation>
    <scope>NUCLEOTIDE SEQUENCE [LARGE SCALE GENOMIC DNA]</scope>
    <source>
        <strain evidence="2">CQ1 / CVCC 102059</strain>
    </source>
</reference>
<dbReference type="AlphaFoldDB" id="R0M6U5"/>
<evidence type="ECO:0000313" key="2">
    <source>
        <dbReference type="Proteomes" id="UP000016927"/>
    </source>
</evidence>